<dbReference type="InterPro" id="IPR011701">
    <property type="entry name" value="MFS"/>
</dbReference>
<proteinExistence type="predicted"/>
<feature type="domain" description="Major facilitator superfamily (MFS) profile" evidence="7">
    <location>
        <begin position="4"/>
        <end position="375"/>
    </location>
</feature>
<dbReference type="RefSeq" id="WP_132925526.1">
    <property type="nucleotide sequence ID" value="NZ_SJOI01000001.1"/>
</dbReference>
<dbReference type="GO" id="GO:0022857">
    <property type="term" value="F:transmembrane transporter activity"/>
    <property type="evidence" value="ECO:0007669"/>
    <property type="project" value="InterPro"/>
</dbReference>
<feature type="transmembrane region" description="Helical" evidence="6">
    <location>
        <begin position="264"/>
        <end position="282"/>
    </location>
</feature>
<evidence type="ECO:0000256" key="2">
    <source>
        <dbReference type="ARBA" id="ARBA00022475"/>
    </source>
</evidence>
<dbReference type="CDD" id="cd17324">
    <property type="entry name" value="MFS_NepI_like"/>
    <property type="match status" value="1"/>
</dbReference>
<dbReference type="GO" id="GO:0005886">
    <property type="term" value="C:plasma membrane"/>
    <property type="evidence" value="ECO:0007669"/>
    <property type="project" value="UniProtKB-SubCell"/>
</dbReference>
<feature type="transmembrane region" description="Helical" evidence="6">
    <location>
        <begin position="39"/>
        <end position="58"/>
    </location>
</feature>
<dbReference type="PANTHER" id="PTHR43124">
    <property type="entry name" value="PURINE EFFLUX PUMP PBUE"/>
    <property type="match status" value="1"/>
</dbReference>
<evidence type="ECO:0000313" key="9">
    <source>
        <dbReference type="Proteomes" id="UP000294555"/>
    </source>
</evidence>
<feature type="transmembrane region" description="Helical" evidence="6">
    <location>
        <begin position="353"/>
        <end position="371"/>
    </location>
</feature>
<evidence type="ECO:0000256" key="1">
    <source>
        <dbReference type="ARBA" id="ARBA00004651"/>
    </source>
</evidence>
<evidence type="ECO:0000256" key="3">
    <source>
        <dbReference type="ARBA" id="ARBA00022692"/>
    </source>
</evidence>
<dbReference type="PANTHER" id="PTHR43124:SF10">
    <property type="entry name" value="PURINE EFFLUX PUMP PBUE"/>
    <property type="match status" value="1"/>
</dbReference>
<feature type="transmembrane region" description="Helical" evidence="6">
    <location>
        <begin position="70"/>
        <end position="93"/>
    </location>
</feature>
<organism evidence="8 9">
    <name type="scientific">Sodalis ligni</name>
    <dbReference type="NCBI Taxonomy" id="2697027"/>
    <lineage>
        <taxon>Bacteria</taxon>
        <taxon>Pseudomonadati</taxon>
        <taxon>Pseudomonadota</taxon>
        <taxon>Gammaproteobacteria</taxon>
        <taxon>Enterobacterales</taxon>
        <taxon>Bruguierivoracaceae</taxon>
        <taxon>Sodalis</taxon>
    </lineage>
</organism>
<keyword evidence="5 6" id="KW-0472">Membrane</keyword>
<feature type="transmembrane region" description="Helical" evidence="6">
    <location>
        <begin position="99"/>
        <end position="120"/>
    </location>
</feature>
<dbReference type="OrthoDB" id="9788453at2"/>
<dbReference type="InterPro" id="IPR050189">
    <property type="entry name" value="MFS_Efflux_Transporters"/>
</dbReference>
<feature type="transmembrane region" description="Helical" evidence="6">
    <location>
        <begin position="156"/>
        <end position="179"/>
    </location>
</feature>
<evidence type="ECO:0000259" key="7">
    <source>
        <dbReference type="PROSITE" id="PS50850"/>
    </source>
</evidence>
<feature type="transmembrane region" description="Helical" evidence="6">
    <location>
        <begin position="132"/>
        <end position="150"/>
    </location>
</feature>
<name>A0A4R1NF36_9GAMM</name>
<dbReference type="InterPro" id="IPR020846">
    <property type="entry name" value="MFS_dom"/>
</dbReference>
<dbReference type="Gene3D" id="1.20.1250.20">
    <property type="entry name" value="MFS general substrate transporter like domains"/>
    <property type="match status" value="1"/>
</dbReference>
<sequence>MIRRLWPLSLGAFALGLDAYILAGLLPRMAADLHTSQAMVGLSIALFTAAYAISAPALSSIASRYSVRTALLCGLGLFSVGNIATTIAPSLWVLLTARLIAGVGAGVFSPLASSSAANLVDASRRGRALSMVLAGLSMGTALGVPLGLLIADRFGWRWTIGFIVVLGLISAIGVSIHCARFPTPRSIAWHERVMALRTPFTLSTLAVTLWTGIASLGLYTYMAEVTMANGLSLSLNTFIWMWGLGGMTGALLIGRLLDICLPPIKATLILLVALGIGFYLFGFMPLPMVMLGAFLWGLAGWASIAPQQHALVTHSPKHAVALIAWNSSANYLGGAIGAAAGSVALMAHLPAHWLPIGALLAVVIAITVHIGKTLKLEKDAKGFTERNN</sequence>
<dbReference type="Pfam" id="PF07690">
    <property type="entry name" value="MFS_1"/>
    <property type="match status" value="1"/>
</dbReference>
<protein>
    <submittedName>
        <fullName evidence="8">Putative MFS family arabinose efflux permease</fullName>
    </submittedName>
</protein>
<dbReference type="PRINTS" id="PR01035">
    <property type="entry name" value="TCRTETA"/>
</dbReference>
<dbReference type="AlphaFoldDB" id="A0A4R1NF36"/>
<keyword evidence="4 6" id="KW-1133">Transmembrane helix</keyword>
<dbReference type="InterPro" id="IPR036259">
    <property type="entry name" value="MFS_trans_sf"/>
</dbReference>
<dbReference type="InterPro" id="IPR001958">
    <property type="entry name" value="Tet-R_TetA/multi-R_MdtG-like"/>
</dbReference>
<gene>
    <name evidence="8" type="ORF">EZJ58_4500</name>
</gene>
<comment type="subcellular location">
    <subcellularLocation>
        <location evidence="1">Cell membrane</location>
        <topology evidence="1">Multi-pass membrane protein</topology>
    </subcellularLocation>
</comment>
<keyword evidence="9" id="KW-1185">Reference proteome</keyword>
<evidence type="ECO:0000256" key="6">
    <source>
        <dbReference type="SAM" id="Phobius"/>
    </source>
</evidence>
<dbReference type="PROSITE" id="PS50850">
    <property type="entry name" value="MFS"/>
    <property type="match status" value="1"/>
</dbReference>
<keyword evidence="2" id="KW-1003">Cell membrane</keyword>
<dbReference type="SUPFAM" id="SSF103473">
    <property type="entry name" value="MFS general substrate transporter"/>
    <property type="match status" value="1"/>
</dbReference>
<feature type="transmembrane region" description="Helical" evidence="6">
    <location>
        <begin position="200"/>
        <end position="219"/>
    </location>
</feature>
<reference evidence="8 9" key="1">
    <citation type="submission" date="2019-02" db="EMBL/GenBank/DDBJ databases">
        <title>Investigation of anaerobic lignin degradation for improved lignocellulosic biofuels.</title>
        <authorList>
            <person name="Deangelis K."/>
        </authorList>
    </citation>
    <scope>NUCLEOTIDE SEQUENCE [LARGE SCALE GENOMIC DNA]</scope>
    <source>
        <strain evidence="8 9">159R</strain>
    </source>
</reference>
<evidence type="ECO:0000313" key="8">
    <source>
        <dbReference type="EMBL" id="TCL06264.1"/>
    </source>
</evidence>
<keyword evidence="3 6" id="KW-0812">Transmembrane</keyword>
<feature type="transmembrane region" description="Helical" evidence="6">
    <location>
        <begin position="239"/>
        <end position="257"/>
    </location>
</feature>
<accession>A0A4R1NF36</accession>
<comment type="caution">
    <text evidence="8">The sequence shown here is derived from an EMBL/GenBank/DDBJ whole genome shotgun (WGS) entry which is preliminary data.</text>
</comment>
<dbReference type="Proteomes" id="UP000294555">
    <property type="component" value="Unassembled WGS sequence"/>
</dbReference>
<evidence type="ECO:0000256" key="4">
    <source>
        <dbReference type="ARBA" id="ARBA00022989"/>
    </source>
</evidence>
<dbReference type="EMBL" id="SJOI01000001">
    <property type="protein sequence ID" value="TCL06264.1"/>
    <property type="molecule type" value="Genomic_DNA"/>
</dbReference>
<evidence type="ECO:0000256" key="5">
    <source>
        <dbReference type="ARBA" id="ARBA00023136"/>
    </source>
</evidence>